<dbReference type="InterPro" id="IPR032801">
    <property type="entry name" value="PXL2A/B/C"/>
</dbReference>
<organism evidence="2 3">
    <name type="scientific">Bacteriovorax antarcticus</name>
    <dbReference type="NCBI Taxonomy" id="3088717"/>
    <lineage>
        <taxon>Bacteria</taxon>
        <taxon>Pseudomonadati</taxon>
        <taxon>Bdellovibrionota</taxon>
        <taxon>Bacteriovoracia</taxon>
        <taxon>Bacteriovoracales</taxon>
        <taxon>Bacteriovoracaceae</taxon>
        <taxon>Bacteriovorax</taxon>
    </lineage>
</organism>
<proteinExistence type="predicted"/>
<reference evidence="2 3" key="1">
    <citation type="submission" date="2023-11" db="EMBL/GenBank/DDBJ databases">
        <title>A Novel Polar Bacteriovorax (B. antarcticus) Isolated from the Biocrust in Antarctica.</title>
        <authorList>
            <person name="Mun W."/>
            <person name="Choi S.Y."/>
            <person name="Mitchell R.J."/>
        </authorList>
    </citation>
    <scope>NUCLEOTIDE SEQUENCE [LARGE SCALE GENOMIC DNA]</scope>
    <source>
        <strain evidence="2 3">PP10</strain>
    </source>
</reference>
<dbReference type="Proteomes" id="UP001302274">
    <property type="component" value="Unassembled WGS sequence"/>
</dbReference>
<dbReference type="Gene3D" id="3.40.30.10">
    <property type="entry name" value="Glutaredoxin"/>
    <property type="match status" value="1"/>
</dbReference>
<name>A0ABU5VYR2_9BACT</name>
<feature type="transmembrane region" description="Helical" evidence="1">
    <location>
        <begin position="104"/>
        <end position="124"/>
    </location>
</feature>
<dbReference type="PANTHER" id="PTHR28630:SF3">
    <property type="entry name" value="PEROXIREDOXIN-LIKE 2C"/>
    <property type="match status" value="1"/>
</dbReference>
<feature type="transmembrane region" description="Helical" evidence="1">
    <location>
        <begin position="43"/>
        <end position="66"/>
    </location>
</feature>
<keyword evidence="1" id="KW-0472">Membrane</keyword>
<dbReference type="NCBIfam" id="NF040769">
    <property type="entry name" value="SelL_rel_redox"/>
    <property type="match status" value="1"/>
</dbReference>
<comment type="caution">
    <text evidence="2">The sequence shown here is derived from an EMBL/GenBank/DDBJ whole genome shotgun (WGS) entry which is preliminary data.</text>
</comment>
<keyword evidence="1" id="KW-1133">Transmembrane helix</keyword>
<dbReference type="RefSeq" id="WP_323578492.1">
    <property type="nucleotide sequence ID" value="NZ_JAYGJQ010000003.1"/>
</dbReference>
<gene>
    <name evidence="2" type="ORF">SHI21_18295</name>
</gene>
<keyword evidence="3" id="KW-1185">Reference proteome</keyword>
<evidence type="ECO:0000313" key="2">
    <source>
        <dbReference type="EMBL" id="MEA9358191.1"/>
    </source>
</evidence>
<dbReference type="SUPFAM" id="SSF52833">
    <property type="entry name" value="Thioredoxin-like"/>
    <property type="match status" value="1"/>
</dbReference>
<evidence type="ECO:0000256" key="1">
    <source>
        <dbReference type="SAM" id="Phobius"/>
    </source>
</evidence>
<dbReference type="Pfam" id="PF13911">
    <property type="entry name" value="AhpC-TSA_2"/>
    <property type="match status" value="1"/>
</dbReference>
<dbReference type="InterPro" id="IPR036249">
    <property type="entry name" value="Thioredoxin-like_sf"/>
</dbReference>
<feature type="transmembrane region" description="Helical" evidence="1">
    <location>
        <begin position="78"/>
        <end position="97"/>
    </location>
</feature>
<dbReference type="PANTHER" id="PTHR28630">
    <property type="match status" value="1"/>
</dbReference>
<sequence length="308" mass="35024">MKSLFTLEVNQKVLRVAAYYSVLWGFIITLLPRVILNFFHVDTLLVIEFWQFFGMIVGVSGIGYFIASFDPGKHWPTVFIGFLGNLMATFVFAKALTTGHLPPLFSILLLISTAIWIIPFYYILQSAYEENTMEESPPKQFHDLLKFVRTSQNKTLADLSAQNNVLLVFVRHFGCTFCRETVSEMAKIDRAITGRKLTLVFVHMSDPSYGDEFFSKYYDHPVHHISDPGRNLYKSLNLKRGSLYQLLGPMTWVRGVYAGIFKGHGLGEFEGDTMQLGGVFILSNGQIIFEQKANCASDLFHFNTLPEL</sequence>
<protein>
    <submittedName>
        <fullName evidence="2">SelL-related redox protein</fullName>
    </submittedName>
</protein>
<evidence type="ECO:0000313" key="3">
    <source>
        <dbReference type="Proteomes" id="UP001302274"/>
    </source>
</evidence>
<accession>A0ABU5VYR2</accession>
<keyword evidence="1" id="KW-0812">Transmembrane</keyword>
<feature type="transmembrane region" description="Helical" evidence="1">
    <location>
        <begin position="17"/>
        <end position="36"/>
    </location>
</feature>
<dbReference type="EMBL" id="JAYGJQ010000003">
    <property type="protein sequence ID" value="MEA9358191.1"/>
    <property type="molecule type" value="Genomic_DNA"/>
</dbReference>